<dbReference type="Ensembl" id="ENSPKIT00000038801.1">
    <property type="protein sequence ID" value="ENSPKIP00000014362.1"/>
    <property type="gene ID" value="ENSPKIG00000001446.1"/>
</dbReference>
<dbReference type="Proteomes" id="UP000261540">
    <property type="component" value="Unplaced"/>
</dbReference>
<dbReference type="GO" id="GO:0005125">
    <property type="term" value="F:cytokine activity"/>
    <property type="evidence" value="ECO:0007669"/>
    <property type="project" value="TreeGrafter"/>
</dbReference>
<dbReference type="AlphaFoldDB" id="A0A3B3R6G1"/>
<dbReference type="GO" id="GO:0043410">
    <property type="term" value="P:positive regulation of MAPK cascade"/>
    <property type="evidence" value="ECO:0007669"/>
    <property type="project" value="TreeGrafter"/>
</dbReference>
<keyword evidence="1" id="KW-1133">Transmembrane helix</keyword>
<proteinExistence type="predicted"/>
<dbReference type="STRING" id="1676925.ENSPKIP00000014362"/>
<keyword evidence="1" id="KW-0472">Membrane</keyword>
<dbReference type="GO" id="GO:0008083">
    <property type="term" value="F:growth factor activity"/>
    <property type="evidence" value="ECO:0007669"/>
    <property type="project" value="TreeGrafter"/>
</dbReference>
<evidence type="ECO:0000313" key="2">
    <source>
        <dbReference type="Ensembl" id="ENSPKIP00000014362.1"/>
    </source>
</evidence>
<dbReference type="GeneTree" id="ENSGT00390000007165"/>
<dbReference type="PANTHER" id="PTHR16922">
    <property type="entry name" value="INTERLEUKIN 11"/>
    <property type="match status" value="1"/>
</dbReference>
<feature type="transmembrane region" description="Helical" evidence="1">
    <location>
        <begin position="12"/>
        <end position="34"/>
    </location>
</feature>
<organism evidence="2 3">
    <name type="scientific">Paramormyrops kingsleyae</name>
    <dbReference type="NCBI Taxonomy" id="1676925"/>
    <lineage>
        <taxon>Eukaryota</taxon>
        <taxon>Metazoa</taxon>
        <taxon>Chordata</taxon>
        <taxon>Craniata</taxon>
        <taxon>Vertebrata</taxon>
        <taxon>Euteleostomi</taxon>
        <taxon>Actinopterygii</taxon>
        <taxon>Neopterygii</taxon>
        <taxon>Teleostei</taxon>
        <taxon>Osteoglossocephala</taxon>
        <taxon>Osteoglossomorpha</taxon>
        <taxon>Osteoglossiformes</taxon>
        <taxon>Mormyridae</taxon>
        <taxon>Paramormyrops</taxon>
    </lineage>
</organism>
<dbReference type="SUPFAM" id="SSF47266">
    <property type="entry name" value="4-helical cytokines"/>
    <property type="match status" value="1"/>
</dbReference>
<dbReference type="GO" id="GO:0008284">
    <property type="term" value="P:positive regulation of cell population proliferation"/>
    <property type="evidence" value="ECO:0007669"/>
    <property type="project" value="TreeGrafter"/>
</dbReference>
<keyword evidence="3" id="KW-1185">Reference proteome</keyword>
<reference evidence="2" key="2">
    <citation type="submission" date="2025-09" db="UniProtKB">
        <authorList>
            <consortium name="Ensembl"/>
        </authorList>
    </citation>
    <scope>IDENTIFICATION</scope>
</reference>
<sequence length="261" mass="29814">YQRFPDFTHIRFFFCSSFPVWTAFALKLAILLLLTPLSLSFPTPVHHRRTVDPEILTNQTRHLLKLTQDLLENHVIATDIEHRFKTLPTITSRATDLNSLEVKSTLAQLHADLLLYDLHFDWLNNATKKHENAALAKLGELIHLLKALIVSLQRQVGSAYFVRPATYLCCVNSRCFYLLLVTFMQCNRTSTVVLLPYTTVVGASNPIPSPHGWVMQILLFLSFSLSYSCSLKIHSVNWCLNCPVFDGYHFTIRFSFATGEL</sequence>
<protein>
    <submittedName>
        <fullName evidence="2">Interleukin 11</fullName>
    </submittedName>
</protein>
<dbReference type="PANTHER" id="PTHR16922:SF0">
    <property type="entry name" value="INTERLEUKIN-11"/>
    <property type="match status" value="1"/>
</dbReference>
<dbReference type="InterPro" id="IPR020438">
    <property type="entry name" value="IL-11"/>
</dbReference>
<dbReference type="Pfam" id="PF07400">
    <property type="entry name" value="IL11"/>
    <property type="match status" value="1"/>
</dbReference>
<name>A0A3B3R6G1_9TELE</name>
<dbReference type="GO" id="GO:0005737">
    <property type="term" value="C:cytoplasm"/>
    <property type="evidence" value="ECO:0007669"/>
    <property type="project" value="TreeGrafter"/>
</dbReference>
<reference evidence="2" key="1">
    <citation type="submission" date="2025-08" db="UniProtKB">
        <authorList>
            <consortium name="Ensembl"/>
        </authorList>
    </citation>
    <scope>IDENTIFICATION</scope>
</reference>
<evidence type="ECO:0000313" key="3">
    <source>
        <dbReference type="Proteomes" id="UP000261540"/>
    </source>
</evidence>
<keyword evidence="1" id="KW-0812">Transmembrane</keyword>
<dbReference type="InterPro" id="IPR009079">
    <property type="entry name" value="4_helix_cytokine-like_core"/>
</dbReference>
<evidence type="ECO:0000256" key="1">
    <source>
        <dbReference type="SAM" id="Phobius"/>
    </source>
</evidence>
<dbReference type="Gene3D" id="1.20.1250.10">
    <property type="match status" value="1"/>
</dbReference>
<accession>A0A3B3R6G1</accession>